<evidence type="ECO:0000256" key="6">
    <source>
        <dbReference type="ARBA" id="ARBA00022801"/>
    </source>
</evidence>
<feature type="compositionally biased region" description="Polar residues" evidence="8">
    <location>
        <begin position="183"/>
        <end position="193"/>
    </location>
</feature>
<feature type="region of interest" description="Disordered" evidence="8">
    <location>
        <begin position="859"/>
        <end position="894"/>
    </location>
</feature>
<comment type="caution">
    <text evidence="10">The sequence shown here is derived from an EMBL/GenBank/DDBJ whole genome shotgun (WGS) entry which is preliminary data.</text>
</comment>
<evidence type="ECO:0000259" key="9">
    <source>
        <dbReference type="PROSITE" id="PS50235"/>
    </source>
</evidence>
<dbReference type="Pfam" id="PF00443">
    <property type="entry name" value="UCH"/>
    <property type="match status" value="1"/>
</dbReference>
<dbReference type="EMBL" id="BSXW01000793">
    <property type="protein sequence ID" value="GMF29726.1"/>
    <property type="molecule type" value="Genomic_DNA"/>
</dbReference>
<evidence type="ECO:0000256" key="5">
    <source>
        <dbReference type="ARBA" id="ARBA00022786"/>
    </source>
</evidence>
<keyword evidence="5" id="KW-0833">Ubl conjugation pathway</keyword>
<feature type="region of interest" description="Disordered" evidence="8">
    <location>
        <begin position="585"/>
        <end position="621"/>
    </location>
</feature>
<dbReference type="GO" id="GO:0004843">
    <property type="term" value="F:cysteine-type deubiquitinase activity"/>
    <property type="evidence" value="ECO:0007669"/>
    <property type="project" value="UniProtKB-EC"/>
</dbReference>
<dbReference type="InterPro" id="IPR018200">
    <property type="entry name" value="USP_CS"/>
</dbReference>
<name>A0A9W6X3J4_9STRA</name>
<comment type="catalytic activity">
    <reaction evidence="1">
        <text>Thiol-dependent hydrolysis of ester, thioester, amide, peptide and isopeptide bonds formed by the C-terminal Gly of ubiquitin (a 76-residue protein attached to proteins as an intracellular targeting signal).</text>
        <dbReference type="EC" id="3.4.19.12"/>
    </reaction>
</comment>
<reference evidence="10" key="1">
    <citation type="submission" date="2023-04" db="EMBL/GenBank/DDBJ databases">
        <title>Phytophthora lilii NBRC 32176.</title>
        <authorList>
            <person name="Ichikawa N."/>
            <person name="Sato H."/>
            <person name="Tonouchi N."/>
        </authorList>
    </citation>
    <scope>NUCLEOTIDE SEQUENCE</scope>
    <source>
        <strain evidence="10">NBRC 32176</strain>
    </source>
</reference>
<feature type="compositionally biased region" description="Polar residues" evidence="8">
    <location>
        <begin position="716"/>
        <end position="735"/>
    </location>
</feature>
<feature type="region of interest" description="Disordered" evidence="8">
    <location>
        <begin position="92"/>
        <end position="123"/>
    </location>
</feature>
<evidence type="ECO:0000256" key="4">
    <source>
        <dbReference type="ARBA" id="ARBA00022670"/>
    </source>
</evidence>
<feature type="region of interest" description="Disordered" evidence="8">
    <location>
        <begin position="1146"/>
        <end position="1174"/>
    </location>
</feature>
<dbReference type="GO" id="GO:0005634">
    <property type="term" value="C:nucleus"/>
    <property type="evidence" value="ECO:0007669"/>
    <property type="project" value="TreeGrafter"/>
</dbReference>
<feature type="compositionally biased region" description="Basic and acidic residues" evidence="8">
    <location>
        <begin position="612"/>
        <end position="621"/>
    </location>
</feature>
<keyword evidence="6" id="KW-0378">Hydrolase</keyword>
<dbReference type="PANTHER" id="PTHR24006:SF888">
    <property type="entry name" value="UBIQUITIN CARBOXYL-TERMINAL HYDROLASE 30"/>
    <property type="match status" value="1"/>
</dbReference>
<proteinExistence type="inferred from homology"/>
<dbReference type="CDD" id="cd17039">
    <property type="entry name" value="Ubl_ubiquitin_like"/>
    <property type="match status" value="1"/>
</dbReference>
<dbReference type="PROSITE" id="PS50235">
    <property type="entry name" value="USP_3"/>
    <property type="match status" value="1"/>
</dbReference>
<evidence type="ECO:0000256" key="2">
    <source>
        <dbReference type="ARBA" id="ARBA00009085"/>
    </source>
</evidence>
<evidence type="ECO:0000256" key="8">
    <source>
        <dbReference type="SAM" id="MobiDB-lite"/>
    </source>
</evidence>
<dbReference type="Proteomes" id="UP001165083">
    <property type="component" value="Unassembled WGS sequence"/>
</dbReference>
<dbReference type="Gene3D" id="3.10.20.90">
    <property type="entry name" value="Phosphatidylinositol 3-kinase Catalytic Subunit, Chain A, domain 1"/>
    <property type="match status" value="1"/>
</dbReference>
<keyword evidence="7" id="KW-0788">Thiol protease</keyword>
<feature type="region of interest" description="Disordered" evidence="8">
    <location>
        <begin position="689"/>
        <end position="735"/>
    </location>
</feature>
<feature type="compositionally biased region" description="Polar residues" evidence="8">
    <location>
        <begin position="594"/>
        <end position="604"/>
    </location>
</feature>
<dbReference type="InterPro" id="IPR001394">
    <property type="entry name" value="Peptidase_C19_UCH"/>
</dbReference>
<feature type="region of interest" description="Disordered" evidence="8">
    <location>
        <begin position="530"/>
        <end position="549"/>
    </location>
</feature>
<feature type="region of interest" description="Disordered" evidence="8">
    <location>
        <begin position="1280"/>
        <end position="1306"/>
    </location>
</feature>
<dbReference type="PROSITE" id="PS00972">
    <property type="entry name" value="USP_1"/>
    <property type="match status" value="1"/>
</dbReference>
<dbReference type="PROSITE" id="PS00973">
    <property type="entry name" value="USP_2"/>
    <property type="match status" value="1"/>
</dbReference>
<feature type="region of interest" description="Disordered" evidence="8">
    <location>
        <begin position="1347"/>
        <end position="1381"/>
    </location>
</feature>
<dbReference type="EC" id="3.4.19.12" evidence="3"/>
<evidence type="ECO:0000256" key="1">
    <source>
        <dbReference type="ARBA" id="ARBA00000707"/>
    </source>
</evidence>
<feature type="domain" description="USP" evidence="9">
    <location>
        <begin position="36"/>
        <end position="581"/>
    </location>
</feature>
<dbReference type="SUPFAM" id="SSF54236">
    <property type="entry name" value="Ubiquitin-like"/>
    <property type="match status" value="1"/>
</dbReference>
<evidence type="ECO:0000256" key="3">
    <source>
        <dbReference type="ARBA" id="ARBA00012759"/>
    </source>
</evidence>
<evidence type="ECO:0000313" key="11">
    <source>
        <dbReference type="Proteomes" id="UP001165083"/>
    </source>
</evidence>
<feature type="compositionally biased region" description="Polar residues" evidence="8">
    <location>
        <begin position="869"/>
        <end position="881"/>
    </location>
</feature>
<organism evidence="10 11">
    <name type="scientific">Phytophthora lilii</name>
    <dbReference type="NCBI Taxonomy" id="2077276"/>
    <lineage>
        <taxon>Eukaryota</taxon>
        <taxon>Sar</taxon>
        <taxon>Stramenopiles</taxon>
        <taxon>Oomycota</taxon>
        <taxon>Peronosporomycetes</taxon>
        <taxon>Peronosporales</taxon>
        <taxon>Peronosporaceae</taxon>
        <taxon>Phytophthora</taxon>
    </lineage>
</organism>
<dbReference type="InterPro" id="IPR038765">
    <property type="entry name" value="Papain-like_cys_pep_sf"/>
</dbReference>
<protein>
    <recommendedName>
        <fullName evidence="3">ubiquitinyl hydrolase 1</fullName>
        <ecNumber evidence="3">3.4.19.12</ecNumber>
    </recommendedName>
</protein>
<dbReference type="SUPFAM" id="SSF54001">
    <property type="entry name" value="Cysteine proteinases"/>
    <property type="match status" value="1"/>
</dbReference>
<keyword evidence="4" id="KW-0645">Protease</keyword>
<sequence length="1468" mass="162356">MLKTAMQKREPVQELKIPPPTHAEQEGTGEPPNTVLGFTNLGNTCYFNASMQALLTATHYFPEHTHIEDVLETTNTPITTTFTYVRTVKKRARRALAGESPSDKRGKSSRSGRSRSGSSSVLTVAPLLKEMRKKFAQFRGHYQQDAHELFTSFLWAIDEEMDPPLPPSDETTDDTSKPDAKDSVTNSSCSTANSSELPDDDGDDSSSRNGTWPEDDTTDSEMTEDGEQEAEEEGCESDADNSEQEETKQIFVKTETGETISMQVPKSATVKEVQHLLAKRLNLNEEDMMLDASKVETRATLSSRPSAVLHARAEKRKMYSKLNFTRNLFGGALTTAVTCKACGKRTEIVEDAFHLSVSVPDGHHRELTTTDCLDNFVSETQLLVEANNGYDCEKCSRQPKVRSVAGRFMRKKRLGSNAEPEMEVVLRDASMQLFVSALPRVLVVHIKRLARSRKITQHIAFDEKLDMTPYVSEMLQQGGGDAKNHSLCYELIALVVHMGNKRSGHYVAYVSRSRRREALLAARARSRLASEEGGATVPEVTTPRNSEGPSRTWYYVSDTVVKRVSFEQLATAVLCRGWSAAESMSSEAQDESATEVSSSPTENADTAVLSEDQLHTEEDGAKRWHEELEKKRAEVGDAEETCVFLVEDLLAAIFQEMQVRSENAALFATSARQMCLQAFESVDMSAFTPSESLDRIPGPTQHERDGRQRVLKPQSKWASSPQSGAKPSGASRSMVSPASPLLFLRRLLTFLEICADRVDLELQRFSSSEAISLLSGKRKLINGSCGDYHGEWCISINHIPLFLQELLSKGLVSAVPSTITFVMAVNHDFLDKKLHSQARVALPHLQQLVQKALLAAEEEEENRSHCDGQLQSLNSPGSESKATTDMESTPRSRIFQTEVPVSKVTFHDVLKNSMKPPEQPDVGPEQELLSSYLEEIPPRAIEMDRRAPGQVGKKAALSAANPSQRAISRKVILLMAPPPRQGSRWKTVRHKLIVPSADEAESNGVTNITAEADMELHLAGDRHHPPVLSSVAERKATGLSVHATVAETLAETEEMLDTAALSNIFSLGTPRQLSAQELARRNDLLAQLEREAIRAQRRATTTVIASMSIGGVRRESDSAVRPSQADHQEFQAYVAANSIVTMGIESDGRSGALSPTRPQQSDQAAAPRNRGRGNLVRSKFELKRDTLPFDVSDGNAHVREEQDRLSAAMCSPIKRARASISPSPPPETPGRPIQTASTLAHLPQLDSSRLAVGVSAVTAFDGIDEQENAGVDAEVVQMPFSPVRTTGPPTFATPSKGVLKQEGKEESTRDYRLPLIPVVSPIKASPHRKHVAFKFQNESEKECSPATISPKAHVRQRPSAKVKQPVWEAKTRPPPRARNHHFASGRNFRKIQRYDEDDKESSSARRLKQEEQAANIFRQVGQRSLAFIPCGIQLIEEGVLIVCSPWQRPDETYYQRPQRLTIETMLQE</sequence>
<evidence type="ECO:0000256" key="7">
    <source>
        <dbReference type="ARBA" id="ARBA00022807"/>
    </source>
</evidence>
<keyword evidence="11" id="KW-1185">Reference proteome</keyword>
<dbReference type="GO" id="GO:0016579">
    <property type="term" value="P:protein deubiquitination"/>
    <property type="evidence" value="ECO:0007669"/>
    <property type="project" value="InterPro"/>
</dbReference>
<feature type="region of interest" description="Disordered" evidence="8">
    <location>
        <begin position="1"/>
        <end position="35"/>
    </location>
</feature>
<dbReference type="InterPro" id="IPR029071">
    <property type="entry name" value="Ubiquitin-like_domsf"/>
</dbReference>
<dbReference type="InterPro" id="IPR028889">
    <property type="entry name" value="USP"/>
</dbReference>
<evidence type="ECO:0000313" key="10">
    <source>
        <dbReference type="EMBL" id="GMF29726.1"/>
    </source>
</evidence>
<dbReference type="GO" id="GO:0006508">
    <property type="term" value="P:proteolysis"/>
    <property type="evidence" value="ECO:0007669"/>
    <property type="project" value="UniProtKB-KW"/>
</dbReference>
<comment type="similarity">
    <text evidence="2">Belongs to the peptidase C19 family.</text>
</comment>
<accession>A0A9W6X3J4</accession>
<gene>
    <name evidence="10" type="ORF">Plil01_001263800</name>
</gene>
<dbReference type="PANTHER" id="PTHR24006">
    <property type="entry name" value="UBIQUITIN CARBOXYL-TERMINAL HYDROLASE"/>
    <property type="match status" value="1"/>
</dbReference>
<dbReference type="GO" id="GO:0005829">
    <property type="term" value="C:cytosol"/>
    <property type="evidence" value="ECO:0007669"/>
    <property type="project" value="TreeGrafter"/>
</dbReference>
<feature type="compositionally biased region" description="Acidic residues" evidence="8">
    <location>
        <begin position="213"/>
        <end position="244"/>
    </location>
</feature>
<feature type="region of interest" description="Disordered" evidence="8">
    <location>
        <begin position="160"/>
        <end position="247"/>
    </location>
</feature>
<dbReference type="Gene3D" id="3.90.70.10">
    <property type="entry name" value="Cysteine proteinases"/>
    <property type="match status" value="1"/>
</dbReference>
<dbReference type="InterPro" id="IPR050164">
    <property type="entry name" value="Peptidase_C19"/>
</dbReference>
<dbReference type="OrthoDB" id="289038at2759"/>